<dbReference type="InterPro" id="IPR002305">
    <property type="entry name" value="aa-tRNA-synth_Ic"/>
</dbReference>
<protein>
    <recommendedName>
        <fullName evidence="1">tyrosine--tRNA ligase</fullName>
        <ecNumber evidence="1">6.1.1.1</ecNumber>
    </recommendedName>
    <alternativeName>
        <fullName evidence="7">Tyrosyl-tRNA synthetase</fullName>
    </alternativeName>
</protein>
<evidence type="ECO:0000256" key="2">
    <source>
        <dbReference type="ARBA" id="ARBA00022598"/>
    </source>
</evidence>
<dbReference type="GO" id="GO:0006437">
    <property type="term" value="P:tyrosyl-tRNA aminoacylation"/>
    <property type="evidence" value="ECO:0007669"/>
    <property type="project" value="TreeGrafter"/>
</dbReference>
<dbReference type="Pfam" id="PF00579">
    <property type="entry name" value="tRNA-synt_1b"/>
    <property type="match status" value="1"/>
</dbReference>
<dbReference type="PANTHER" id="PTHR46264">
    <property type="entry name" value="TYROSINE-TRNA LIGASE"/>
    <property type="match status" value="1"/>
</dbReference>
<dbReference type="PROSITE" id="PS51819">
    <property type="entry name" value="VOC"/>
    <property type="match status" value="1"/>
</dbReference>
<dbReference type="InterPro" id="IPR029068">
    <property type="entry name" value="Glyas_Bleomycin-R_OHBP_Dase"/>
</dbReference>
<comment type="caution">
    <text evidence="12">The sequence shown here is derived from an EMBL/GenBank/DDBJ whole genome shotgun (WGS) entry which is preliminary data.</text>
</comment>
<feature type="domain" description="VOC" evidence="11">
    <location>
        <begin position="239"/>
        <end position="296"/>
    </location>
</feature>
<evidence type="ECO:0000256" key="1">
    <source>
        <dbReference type="ARBA" id="ARBA00013160"/>
    </source>
</evidence>
<evidence type="ECO:0000256" key="6">
    <source>
        <dbReference type="ARBA" id="ARBA00023146"/>
    </source>
</evidence>
<dbReference type="InterPro" id="IPR037523">
    <property type="entry name" value="VOC_core"/>
</dbReference>
<dbReference type="Gene3D" id="3.40.50.620">
    <property type="entry name" value="HUPs"/>
    <property type="match status" value="1"/>
</dbReference>
<dbReference type="OrthoDB" id="16820at2759"/>
<evidence type="ECO:0000256" key="9">
    <source>
        <dbReference type="RuleBase" id="RU363036"/>
    </source>
</evidence>
<accession>A0A6G1CCC5</accession>
<evidence type="ECO:0000313" key="12">
    <source>
        <dbReference type="EMBL" id="KAF0897790.1"/>
    </source>
</evidence>
<evidence type="ECO:0000256" key="7">
    <source>
        <dbReference type="ARBA" id="ARBA00033323"/>
    </source>
</evidence>
<sequence>MAAAAADSSLPGGQAEDMAPMGEEEEERLATLLGIAEECDTEDELRLLLRGNPYPVCYDSFQPTSRMTHRPAEIDSRPDEYWPRVMDIGTQHKAGFVRQLKDNKMPTAQIFSPCMQSAGIFFLQADICQMGMDQQEVNKLATAYSVIKQEKKPIILSHHLLPGLKGQHKMSTSDPSSAIFMDDDKPVRELFENNKEAKFLRDTVKGYSEVKSEEGMASGSEAEKSPEVVLEWPKKDKKRLLHAVYRVGDLDRTIKCYTECFGMKLLRKRDVPDEKYTNAFLGFGPEETNFALELTY</sequence>
<dbReference type="SUPFAM" id="SSF54593">
    <property type="entry name" value="Glyoxalase/Bleomycin resistance protein/Dihydroxybiphenyl dioxygenase"/>
    <property type="match status" value="1"/>
</dbReference>
<evidence type="ECO:0000256" key="5">
    <source>
        <dbReference type="ARBA" id="ARBA00022917"/>
    </source>
</evidence>
<evidence type="ECO:0000256" key="10">
    <source>
        <dbReference type="SAM" id="MobiDB-lite"/>
    </source>
</evidence>
<keyword evidence="4 9" id="KW-0067">ATP-binding</keyword>
<keyword evidence="5 9" id="KW-0648">Protein biosynthesis</keyword>
<feature type="non-terminal residue" evidence="12">
    <location>
        <position position="296"/>
    </location>
</feature>
<dbReference type="Pfam" id="PF00903">
    <property type="entry name" value="Glyoxalase"/>
    <property type="match status" value="1"/>
</dbReference>
<keyword evidence="3 9" id="KW-0547">Nucleotide-binding</keyword>
<dbReference type="GO" id="GO:0005737">
    <property type="term" value="C:cytoplasm"/>
    <property type="evidence" value="ECO:0007669"/>
    <property type="project" value="TreeGrafter"/>
</dbReference>
<organism evidence="12 13">
    <name type="scientific">Oryza meyeriana var. granulata</name>
    <dbReference type="NCBI Taxonomy" id="110450"/>
    <lineage>
        <taxon>Eukaryota</taxon>
        <taxon>Viridiplantae</taxon>
        <taxon>Streptophyta</taxon>
        <taxon>Embryophyta</taxon>
        <taxon>Tracheophyta</taxon>
        <taxon>Spermatophyta</taxon>
        <taxon>Magnoliopsida</taxon>
        <taxon>Liliopsida</taxon>
        <taxon>Poales</taxon>
        <taxon>Poaceae</taxon>
        <taxon>BOP clade</taxon>
        <taxon>Oryzoideae</taxon>
        <taxon>Oryzeae</taxon>
        <taxon>Oryzinae</taxon>
        <taxon>Oryza</taxon>
        <taxon>Oryza meyeriana</taxon>
    </lineage>
</organism>
<dbReference type="InterPro" id="IPR004360">
    <property type="entry name" value="Glyas_Fos-R_dOase_dom"/>
</dbReference>
<dbReference type="Gene3D" id="3.10.180.10">
    <property type="entry name" value="2,3-Dihydroxybiphenyl 1,2-Dioxygenase, domain 1"/>
    <property type="match status" value="1"/>
</dbReference>
<dbReference type="GO" id="GO:0004831">
    <property type="term" value="F:tyrosine-tRNA ligase activity"/>
    <property type="evidence" value="ECO:0007669"/>
    <property type="project" value="UniProtKB-EC"/>
</dbReference>
<keyword evidence="13" id="KW-1185">Reference proteome</keyword>
<evidence type="ECO:0000259" key="11">
    <source>
        <dbReference type="PROSITE" id="PS51819"/>
    </source>
</evidence>
<evidence type="ECO:0000256" key="4">
    <source>
        <dbReference type="ARBA" id="ARBA00022840"/>
    </source>
</evidence>
<dbReference type="SUPFAM" id="SSF52374">
    <property type="entry name" value="Nucleotidylyl transferase"/>
    <property type="match status" value="1"/>
</dbReference>
<comment type="similarity">
    <text evidence="9">Belongs to the class-I aminoacyl-tRNA synthetase family.</text>
</comment>
<evidence type="ECO:0000256" key="3">
    <source>
        <dbReference type="ARBA" id="ARBA00022741"/>
    </source>
</evidence>
<dbReference type="InterPro" id="IPR050489">
    <property type="entry name" value="Tyr-tRNA_synthase"/>
</dbReference>
<feature type="region of interest" description="Disordered" evidence="10">
    <location>
        <begin position="1"/>
        <end position="27"/>
    </location>
</feature>
<dbReference type="Proteomes" id="UP000479710">
    <property type="component" value="Unassembled WGS sequence"/>
</dbReference>
<proteinExistence type="inferred from homology"/>
<keyword evidence="2 9" id="KW-0436">Ligase</keyword>
<evidence type="ECO:0000256" key="8">
    <source>
        <dbReference type="ARBA" id="ARBA00048248"/>
    </source>
</evidence>
<reference evidence="12 13" key="1">
    <citation type="submission" date="2019-11" db="EMBL/GenBank/DDBJ databases">
        <title>Whole genome sequence of Oryza granulata.</title>
        <authorList>
            <person name="Li W."/>
        </authorList>
    </citation>
    <scope>NUCLEOTIDE SEQUENCE [LARGE SCALE GENOMIC DNA]</scope>
    <source>
        <strain evidence="13">cv. Menghai</strain>
        <tissue evidence="12">Leaf</tissue>
    </source>
</reference>
<name>A0A6G1CCC5_9ORYZ</name>
<dbReference type="PANTHER" id="PTHR46264:SF4">
    <property type="entry name" value="TYROSINE--TRNA LIGASE, CYTOPLASMIC"/>
    <property type="match status" value="1"/>
</dbReference>
<dbReference type="GO" id="GO:0005524">
    <property type="term" value="F:ATP binding"/>
    <property type="evidence" value="ECO:0007669"/>
    <property type="project" value="UniProtKB-KW"/>
</dbReference>
<dbReference type="AlphaFoldDB" id="A0A6G1CCC5"/>
<dbReference type="EC" id="6.1.1.1" evidence="1"/>
<dbReference type="EMBL" id="SPHZ02000009">
    <property type="protein sequence ID" value="KAF0897790.1"/>
    <property type="molecule type" value="Genomic_DNA"/>
</dbReference>
<dbReference type="InterPro" id="IPR014729">
    <property type="entry name" value="Rossmann-like_a/b/a_fold"/>
</dbReference>
<evidence type="ECO:0000313" key="13">
    <source>
        <dbReference type="Proteomes" id="UP000479710"/>
    </source>
</evidence>
<comment type="catalytic activity">
    <reaction evidence="8">
        <text>tRNA(Tyr) + L-tyrosine + ATP = L-tyrosyl-tRNA(Tyr) + AMP + diphosphate + H(+)</text>
        <dbReference type="Rhea" id="RHEA:10220"/>
        <dbReference type="Rhea" id="RHEA-COMP:9706"/>
        <dbReference type="Rhea" id="RHEA-COMP:9707"/>
        <dbReference type="ChEBI" id="CHEBI:15378"/>
        <dbReference type="ChEBI" id="CHEBI:30616"/>
        <dbReference type="ChEBI" id="CHEBI:33019"/>
        <dbReference type="ChEBI" id="CHEBI:58315"/>
        <dbReference type="ChEBI" id="CHEBI:78442"/>
        <dbReference type="ChEBI" id="CHEBI:78536"/>
        <dbReference type="ChEBI" id="CHEBI:456215"/>
        <dbReference type="EC" id="6.1.1.1"/>
    </reaction>
</comment>
<gene>
    <name evidence="12" type="ORF">E2562_000500</name>
</gene>
<keyword evidence="6 9" id="KW-0030">Aminoacyl-tRNA synthetase</keyword>